<feature type="transmembrane region" description="Helical" evidence="1">
    <location>
        <begin position="364"/>
        <end position="383"/>
    </location>
</feature>
<reference evidence="2 3" key="1">
    <citation type="submission" date="2015-08" db="EMBL/GenBank/DDBJ databases">
        <title>Next Generation Sequencing and Analysis of the Genome of Puccinia sorghi L Schw, the Causal Agent of Maize Common Rust.</title>
        <authorList>
            <person name="Rochi L."/>
            <person name="Burguener G."/>
            <person name="Darino M."/>
            <person name="Turjanski A."/>
            <person name="Kreff E."/>
            <person name="Dieguez M.J."/>
            <person name="Sacco F."/>
        </authorList>
    </citation>
    <scope>NUCLEOTIDE SEQUENCE [LARGE SCALE GENOMIC DNA]</scope>
    <source>
        <strain evidence="2 3">RO10H11247</strain>
    </source>
</reference>
<accession>A0A0L6ULI2</accession>
<gene>
    <name evidence="2" type="ORF">VP01_504g1</name>
</gene>
<comment type="caution">
    <text evidence="2">The sequence shown here is derived from an EMBL/GenBank/DDBJ whole genome shotgun (WGS) entry which is preliminary data.</text>
</comment>
<dbReference type="AlphaFoldDB" id="A0A0L6ULI2"/>
<dbReference type="Proteomes" id="UP000037035">
    <property type="component" value="Unassembled WGS sequence"/>
</dbReference>
<keyword evidence="3" id="KW-1185">Reference proteome</keyword>
<organism evidence="2 3">
    <name type="scientific">Puccinia sorghi</name>
    <dbReference type="NCBI Taxonomy" id="27349"/>
    <lineage>
        <taxon>Eukaryota</taxon>
        <taxon>Fungi</taxon>
        <taxon>Dikarya</taxon>
        <taxon>Basidiomycota</taxon>
        <taxon>Pucciniomycotina</taxon>
        <taxon>Pucciniomycetes</taxon>
        <taxon>Pucciniales</taxon>
        <taxon>Pucciniaceae</taxon>
        <taxon>Puccinia</taxon>
    </lineage>
</organism>
<keyword evidence="1" id="KW-0472">Membrane</keyword>
<dbReference type="VEuPathDB" id="FungiDB:VP01_504g1"/>
<keyword evidence="1" id="KW-1133">Transmembrane helix</keyword>
<evidence type="ECO:0000256" key="1">
    <source>
        <dbReference type="SAM" id="Phobius"/>
    </source>
</evidence>
<keyword evidence="1" id="KW-0812">Transmembrane</keyword>
<name>A0A0L6ULI2_9BASI</name>
<evidence type="ECO:0000313" key="3">
    <source>
        <dbReference type="Proteomes" id="UP000037035"/>
    </source>
</evidence>
<evidence type="ECO:0000313" key="2">
    <source>
        <dbReference type="EMBL" id="KNZ49383.1"/>
    </source>
</evidence>
<sequence length="470" mass="52872">MSFLRTFLHSPVSNLLSQLQHQPVTAQAHGRRVPESNLVFPSRDLKVFDIQLSMVTGHVTGTGNWELEQVTGSVLGTGKGQERKGERTVNRTGTGMVEKYGDRNVIILTQISIFEMGLATRLIEHDNFKKNPRIFGIQWLVEKRKKGGLLLQVPPCSQWALWAPENRLELVLSLGIPVLGSDVTFHNKKKNNQSSYFVLTHQGSDTCCVLVVICAYLISSEIQLKKFCNLALGYDAIRFEDQPREAMIVCCLDRNLALTHELLIINYLLTIQCLCHGASKAEVTNVYSPCWEEVFPLSLANLKTGLGESVSRSGSSSEDEKKRICLRSTGVFVWGWALVEIQAADLNQVIKTYAKFCLATKFSLFGRVVLVFLLMLNGFLWMIQGFYPHSQCYHNIKKEYQGHKIVTIADMSYDQFKTEHKPLSMNHLILIMILHIRFNLLNFRQGDGGFINNIKADNSLRSTGSSISGA</sequence>
<proteinExistence type="predicted"/>
<dbReference type="EMBL" id="LAVV01010220">
    <property type="protein sequence ID" value="KNZ49383.1"/>
    <property type="molecule type" value="Genomic_DNA"/>
</dbReference>
<protein>
    <submittedName>
        <fullName evidence="2">Uncharacterized protein</fullName>
    </submittedName>
</protein>